<dbReference type="SUPFAM" id="SSF82549">
    <property type="entry name" value="DAK1/DegV-like"/>
    <property type="match status" value="1"/>
</dbReference>
<dbReference type="PROSITE" id="PS51482">
    <property type="entry name" value="DEGV"/>
    <property type="match status" value="1"/>
</dbReference>
<dbReference type="InterPro" id="IPR043168">
    <property type="entry name" value="DegV_C"/>
</dbReference>
<dbReference type="PANTHER" id="PTHR33434:SF2">
    <property type="entry name" value="FATTY ACID-BINDING PROTEIN TM_1468"/>
    <property type="match status" value="1"/>
</dbReference>
<sequence length="280" mass="31693">MEKIKIITDSTCDLNREIIEKYDIEVLPLVVNFGEKSYLDGVDIEIHEFLRRIKEKDIFPNTAQINPHRFYQCYKKYLEEGYRIVSIHISSKMSGTYQSACIAKEMLETDDIVVIDSLNVTSGLGLLVIKAAQLKKQKCNIYQIEEKIKETLPHVKNAYAFASLDHLVKGGRLSKTAGMIGNFLGIKLILAVVDGEMAVVDKVRGTKKAIRIILKKLEENTLNNDETSILLHIDNEDIRIQIRNELIKRKSDFIECEVGCVVGTHSGPNACGIAYIEDYN</sequence>
<name>A0ABT4CVY7_9CLOT</name>
<keyword evidence="3" id="KW-1185">Reference proteome</keyword>
<dbReference type="Gene3D" id="3.40.50.10170">
    <property type="match status" value="1"/>
</dbReference>
<reference evidence="2" key="1">
    <citation type="submission" date="2022-12" db="EMBL/GenBank/DDBJ databases">
        <authorList>
            <person name="Wang J."/>
        </authorList>
    </citation>
    <scope>NUCLEOTIDE SEQUENCE</scope>
    <source>
        <strain evidence="2">HY-45-18</strain>
    </source>
</reference>
<protein>
    <submittedName>
        <fullName evidence="2">DegV family protein</fullName>
    </submittedName>
</protein>
<proteinExistence type="predicted"/>
<gene>
    <name evidence="2" type="ORF">OW763_02150</name>
</gene>
<comment type="caution">
    <text evidence="2">The sequence shown here is derived from an EMBL/GenBank/DDBJ whole genome shotgun (WGS) entry which is preliminary data.</text>
</comment>
<evidence type="ECO:0000256" key="1">
    <source>
        <dbReference type="ARBA" id="ARBA00023121"/>
    </source>
</evidence>
<dbReference type="NCBIfam" id="TIGR00762">
    <property type="entry name" value="DegV"/>
    <property type="match status" value="1"/>
</dbReference>
<dbReference type="EMBL" id="JAPQER010000001">
    <property type="protein sequence ID" value="MCY6483156.1"/>
    <property type="molecule type" value="Genomic_DNA"/>
</dbReference>
<dbReference type="InterPro" id="IPR050270">
    <property type="entry name" value="DegV_domain_contain"/>
</dbReference>
<dbReference type="RefSeq" id="WP_268039413.1">
    <property type="nucleotide sequence ID" value="NZ_JAPQER010000001.1"/>
</dbReference>
<dbReference type="PANTHER" id="PTHR33434">
    <property type="entry name" value="DEGV DOMAIN-CONTAINING PROTEIN DR_1986-RELATED"/>
    <property type="match status" value="1"/>
</dbReference>
<dbReference type="Pfam" id="PF02645">
    <property type="entry name" value="DegV"/>
    <property type="match status" value="1"/>
</dbReference>
<dbReference type="Gene3D" id="3.30.1180.10">
    <property type="match status" value="1"/>
</dbReference>
<dbReference type="Proteomes" id="UP001078443">
    <property type="component" value="Unassembled WGS sequence"/>
</dbReference>
<keyword evidence="1" id="KW-0446">Lipid-binding</keyword>
<organism evidence="2 3">
    <name type="scientific">Clostridium aestuarii</name>
    <dbReference type="NCBI Taxonomy" id="338193"/>
    <lineage>
        <taxon>Bacteria</taxon>
        <taxon>Bacillati</taxon>
        <taxon>Bacillota</taxon>
        <taxon>Clostridia</taxon>
        <taxon>Eubacteriales</taxon>
        <taxon>Clostridiaceae</taxon>
        <taxon>Clostridium</taxon>
    </lineage>
</organism>
<evidence type="ECO:0000313" key="3">
    <source>
        <dbReference type="Proteomes" id="UP001078443"/>
    </source>
</evidence>
<dbReference type="InterPro" id="IPR003797">
    <property type="entry name" value="DegV"/>
</dbReference>
<accession>A0ABT4CVY7</accession>
<evidence type="ECO:0000313" key="2">
    <source>
        <dbReference type="EMBL" id="MCY6483156.1"/>
    </source>
</evidence>